<organism evidence="1 2">
    <name type="scientific">Thalassotalea algicola</name>
    <dbReference type="NCBI Taxonomy" id="2716224"/>
    <lineage>
        <taxon>Bacteria</taxon>
        <taxon>Pseudomonadati</taxon>
        <taxon>Pseudomonadota</taxon>
        <taxon>Gammaproteobacteria</taxon>
        <taxon>Alteromonadales</taxon>
        <taxon>Colwelliaceae</taxon>
        <taxon>Thalassotalea</taxon>
    </lineage>
</organism>
<sequence length="65" mass="6631">MALTVGNSGSVHVDSGNALEIKGAQLAKDQMELEGKMALELIQAAAVPEVNPPTVSSGNTINIKA</sequence>
<proteinExistence type="predicted"/>
<comment type="caution">
    <text evidence="1">The sequence shown here is derived from an EMBL/GenBank/DDBJ whole genome shotgun (WGS) entry which is preliminary data.</text>
</comment>
<dbReference type="RefSeq" id="WP_169075664.1">
    <property type="nucleotide sequence ID" value="NZ_JABBXH010000004.1"/>
</dbReference>
<name>A0A7Y0LFP2_9GAMM</name>
<evidence type="ECO:0000313" key="2">
    <source>
        <dbReference type="Proteomes" id="UP000568664"/>
    </source>
</evidence>
<dbReference type="AlphaFoldDB" id="A0A7Y0LFP2"/>
<evidence type="ECO:0000313" key="1">
    <source>
        <dbReference type="EMBL" id="NMP32320.1"/>
    </source>
</evidence>
<gene>
    <name evidence="1" type="ORF">HII17_12170</name>
</gene>
<protein>
    <submittedName>
        <fullName evidence="1">Cytoplasmic protein</fullName>
    </submittedName>
</protein>
<dbReference type="EMBL" id="JABBXH010000004">
    <property type="protein sequence ID" value="NMP32320.1"/>
    <property type="molecule type" value="Genomic_DNA"/>
</dbReference>
<keyword evidence="2" id="KW-1185">Reference proteome</keyword>
<reference evidence="1 2" key="1">
    <citation type="submission" date="2020-04" db="EMBL/GenBank/DDBJ databases">
        <title>Thalassotalea sp. M1531, isolated from the surface of marine red alga.</title>
        <authorList>
            <person name="Pang L."/>
            <person name="Lu D.-C."/>
        </authorList>
    </citation>
    <scope>NUCLEOTIDE SEQUENCE [LARGE SCALE GENOMIC DNA]</scope>
    <source>
        <strain evidence="1 2">M1531</strain>
    </source>
</reference>
<accession>A0A7Y0LFP2</accession>
<dbReference type="Proteomes" id="UP000568664">
    <property type="component" value="Unassembled WGS sequence"/>
</dbReference>